<feature type="non-terminal residue" evidence="2">
    <location>
        <position position="1"/>
    </location>
</feature>
<dbReference type="EMBL" id="MCGO01000051">
    <property type="protein sequence ID" value="ORY37263.1"/>
    <property type="molecule type" value="Genomic_DNA"/>
</dbReference>
<evidence type="ECO:0000259" key="1">
    <source>
        <dbReference type="Pfam" id="PF01553"/>
    </source>
</evidence>
<dbReference type="GO" id="GO:0005783">
    <property type="term" value="C:endoplasmic reticulum"/>
    <property type="evidence" value="ECO:0007669"/>
    <property type="project" value="TreeGrafter"/>
</dbReference>
<dbReference type="AlphaFoldDB" id="A0A1Y2BRA7"/>
<dbReference type="CDD" id="cd07990">
    <property type="entry name" value="LPLAT_LCLAT1-like"/>
    <property type="match status" value="1"/>
</dbReference>
<dbReference type="GO" id="GO:0016746">
    <property type="term" value="F:acyltransferase activity"/>
    <property type="evidence" value="ECO:0007669"/>
    <property type="project" value="InterPro"/>
</dbReference>
<dbReference type="PANTHER" id="PTHR10983">
    <property type="entry name" value="1-ACYLGLYCEROL-3-PHOSPHATE ACYLTRANSFERASE-RELATED"/>
    <property type="match status" value="1"/>
</dbReference>
<dbReference type="STRING" id="329046.A0A1Y2BRA7"/>
<gene>
    <name evidence="2" type="ORF">BCR33DRAFT_663662</name>
</gene>
<dbReference type="SUPFAM" id="SSF69593">
    <property type="entry name" value="Glycerol-3-phosphate (1)-acyltransferase"/>
    <property type="match status" value="1"/>
</dbReference>
<accession>A0A1Y2BRA7</accession>
<evidence type="ECO:0000313" key="2">
    <source>
        <dbReference type="EMBL" id="ORY37263.1"/>
    </source>
</evidence>
<dbReference type="InterPro" id="IPR002123">
    <property type="entry name" value="Plipid/glycerol_acylTrfase"/>
</dbReference>
<name>A0A1Y2BRA7_9FUNG</name>
<evidence type="ECO:0000313" key="3">
    <source>
        <dbReference type="Proteomes" id="UP000193642"/>
    </source>
</evidence>
<dbReference type="PANTHER" id="PTHR10983:SF16">
    <property type="entry name" value="LYSOCARDIOLIPIN ACYLTRANSFERASE 1"/>
    <property type="match status" value="1"/>
</dbReference>
<comment type="caution">
    <text evidence="2">The sequence shown here is derived from an EMBL/GenBank/DDBJ whole genome shotgun (WGS) entry which is preliminary data.</text>
</comment>
<protein>
    <recommendedName>
        <fullName evidence="1">Phospholipid/glycerol acyltransferase domain-containing protein</fullName>
    </recommendedName>
</protein>
<dbReference type="OrthoDB" id="189226at2759"/>
<dbReference type="GO" id="GO:0036149">
    <property type="term" value="P:phosphatidylinositol acyl-chain remodeling"/>
    <property type="evidence" value="ECO:0007669"/>
    <property type="project" value="TreeGrafter"/>
</dbReference>
<dbReference type="Proteomes" id="UP000193642">
    <property type="component" value="Unassembled WGS sequence"/>
</dbReference>
<organism evidence="2 3">
    <name type="scientific">Rhizoclosmatium globosum</name>
    <dbReference type="NCBI Taxonomy" id="329046"/>
    <lineage>
        <taxon>Eukaryota</taxon>
        <taxon>Fungi</taxon>
        <taxon>Fungi incertae sedis</taxon>
        <taxon>Chytridiomycota</taxon>
        <taxon>Chytridiomycota incertae sedis</taxon>
        <taxon>Chytridiomycetes</taxon>
        <taxon>Chytridiales</taxon>
        <taxon>Chytriomycetaceae</taxon>
        <taxon>Rhizoclosmatium</taxon>
    </lineage>
</organism>
<keyword evidence="3" id="KW-1185">Reference proteome</keyword>
<proteinExistence type="predicted"/>
<feature type="domain" description="Phospholipid/glycerol acyltransferase" evidence="1">
    <location>
        <begin position="3"/>
        <end position="133"/>
    </location>
</feature>
<sequence length="314" mass="36091">YPDWFYLWVFAWTRNCHADLRIMMIKVLSQIPLIGPCLTLLDFIFLHQNLTLDKPILTTTLTQSRQSPHPLWLLIFPEGGLNWTGGIAKSRAYAEKAGVDWHPTYCILPKSTGLFYSIESLQSVDVFDLTVAYSGVEAGDVPYDVLPPNKVFLEGLYPREVHVHVNRYRVREQVPGFRNVSGDGDETKEEESVRRGVFDLWLRDTVWKEKDLRLTEFYEGGDLRLDWEKEKTRRIAVVPCAEDYLYFGGLMFALWVLLPVYTDLIYWTLMLGVRFVTLALAVLMGMFGLSRLSLWVAFMAFLGQTSGTLGEVGW</sequence>
<dbReference type="Pfam" id="PF01553">
    <property type="entry name" value="Acyltransferase"/>
    <property type="match status" value="1"/>
</dbReference>
<reference evidence="2 3" key="1">
    <citation type="submission" date="2016-07" db="EMBL/GenBank/DDBJ databases">
        <title>Pervasive Adenine N6-methylation of Active Genes in Fungi.</title>
        <authorList>
            <consortium name="DOE Joint Genome Institute"/>
            <person name="Mondo S.J."/>
            <person name="Dannebaum R.O."/>
            <person name="Kuo R.C."/>
            <person name="Labutti K."/>
            <person name="Haridas S."/>
            <person name="Kuo A."/>
            <person name="Salamov A."/>
            <person name="Ahrendt S.R."/>
            <person name="Lipzen A."/>
            <person name="Sullivan W."/>
            <person name="Andreopoulos W.B."/>
            <person name="Clum A."/>
            <person name="Lindquist E."/>
            <person name="Daum C."/>
            <person name="Ramamoorthy G.K."/>
            <person name="Gryganskyi A."/>
            <person name="Culley D."/>
            <person name="Magnuson J.K."/>
            <person name="James T.Y."/>
            <person name="O'Malley M.A."/>
            <person name="Stajich J.E."/>
            <person name="Spatafora J.W."/>
            <person name="Visel A."/>
            <person name="Grigoriev I.V."/>
        </authorList>
    </citation>
    <scope>NUCLEOTIDE SEQUENCE [LARGE SCALE GENOMIC DNA]</scope>
    <source>
        <strain evidence="2 3">JEL800</strain>
    </source>
</reference>